<reference evidence="2 3" key="1">
    <citation type="journal article" date="2017" name="DNA Res.">
        <title>Complete genome sequence and expression profile of the commercial lytic enzyme producer Lysobacter enzymogenes M497-1.</title>
        <authorList>
            <person name="Takami H."/>
            <person name="Toyoda A."/>
            <person name="Uchiyama I."/>
            <person name="Itoh T."/>
            <person name="Takaki Y."/>
            <person name="Arai W."/>
            <person name="Nishi S."/>
            <person name="Kawai M."/>
            <person name="Shinya K."/>
            <person name="Ikeda H."/>
        </authorList>
    </citation>
    <scope>NUCLEOTIDE SEQUENCE [LARGE SCALE GENOMIC DNA]</scope>
    <source>
        <strain evidence="2 3">M497-1</strain>
    </source>
</reference>
<dbReference type="KEGG" id="lem:LEN_0267"/>
<dbReference type="RefSeq" id="WP_131204228.1">
    <property type="nucleotide sequence ID" value="NZ_AP014940.1"/>
</dbReference>
<protein>
    <recommendedName>
        <fullName evidence="4">Lipoprotein</fullName>
    </recommendedName>
</protein>
<organism evidence="2 3">
    <name type="scientific">Lysobacter enzymogenes</name>
    <dbReference type="NCBI Taxonomy" id="69"/>
    <lineage>
        <taxon>Bacteria</taxon>
        <taxon>Pseudomonadati</taxon>
        <taxon>Pseudomonadota</taxon>
        <taxon>Gammaproteobacteria</taxon>
        <taxon>Lysobacterales</taxon>
        <taxon>Lysobacteraceae</taxon>
        <taxon>Lysobacter</taxon>
    </lineage>
</organism>
<keyword evidence="1" id="KW-0732">Signal</keyword>
<dbReference type="GeneID" id="300785750"/>
<dbReference type="EMBL" id="AP014940">
    <property type="protein sequence ID" value="BAV95754.1"/>
    <property type="molecule type" value="Genomic_DNA"/>
</dbReference>
<evidence type="ECO:0008006" key="4">
    <source>
        <dbReference type="Google" id="ProtNLM"/>
    </source>
</evidence>
<name>A0AAU9AHX9_LYSEN</name>
<dbReference type="NCBIfam" id="NF033672">
    <property type="entry name" value="mbn_chaper_assoc"/>
    <property type="match status" value="1"/>
</dbReference>
<evidence type="ECO:0000313" key="3">
    <source>
        <dbReference type="Proteomes" id="UP000218824"/>
    </source>
</evidence>
<evidence type="ECO:0000313" key="2">
    <source>
        <dbReference type="EMBL" id="BAV95754.1"/>
    </source>
</evidence>
<evidence type="ECO:0000256" key="1">
    <source>
        <dbReference type="SAM" id="SignalP"/>
    </source>
</evidence>
<feature type="signal peptide" evidence="1">
    <location>
        <begin position="1"/>
        <end position="25"/>
    </location>
</feature>
<proteinExistence type="predicted"/>
<sequence length="143" mass="15657">MIGCLHVSTLRTLALASLISLTACAAPEDVEDRQAIRATLIGTWTRPYTPLRVEPIALAGPYAIADWFQGAYAGRVLLEKRGGQWHMRLCSGDALKNVEFLQEAGVNAASARRLSDALRLAEAKLSTDDRDKLARFRGVVQLH</sequence>
<feature type="chain" id="PRO_5043874258" description="Lipoprotein" evidence="1">
    <location>
        <begin position="26"/>
        <end position="143"/>
    </location>
</feature>
<dbReference type="AlphaFoldDB" id="A0AAU9AHX9"/>
<gene>
    <name evidence="2" type="ORF">LEN_0267</name>
</gene>
<dbReference type="Proteomes" id="UP000218824">
    <property type="component" value="Chromosome"/>
</dbReference>
<accession>A0AAU9AHX9</accession>